<proteinExistence type="predicted"/>
<keyword evidence="2" id="KW-1185">Reference proteome</keyword>
<dbReference type="Proteomes" id="UP001246372">
    <property type="component" value="Unassembled WGS sequence"/>
</dbReference>
<evidence type="ECO:0008006" key="3">
    <source>
        <dbReference type="Google" id="ProtNLM"/>
    </source>
</evidence>
<dbReference type="SUPFAM" id="SSF48452">
    <property type="entry name" value="TPR-like"/>
    <property type="match status" value="1"/>
</dbReference>
<comment type="caution">
    <text evidence="1">The sequence shown here is derived from an EMBL/GenBank/DDBJ whole genome shotgun (WGS) entry which is preliminary data.</text>
</comment>
<evidence type="ECO:0000313" key="1">
    <source>
        <dbReference type="EMBL" id="MDT8998571.1"/>
    </source>
</evidence>
<dbReference type="RefSeq" id="WP_315648960.1">
    <property type="nucleotide sequence ID" value="NZ_JAVXZY010000001.1"/>
</dbReference>
<sequence>MQYPSAVVAALEAALAELSAQFALGQFTEVLAQLPPLFEGVDGLEDSPCKRDLQLRLLFIRARCHSKFDRFGDTLQDCAEMLNLRALDEGSRQRAELMELISYCHVNLSMPEQALRAAQVTLQDGLLLRDPLLCSQGLERSAMAYLCMGDALEAERFMIESLGFVEQQGLGYERLRRYSNAIHLLCALHDNYLSAGNQRMAQGVLERGQRLLPLGDALASGEPSEFIRLMWHANMGRWKRRQGRLSAAQEQLASVLASPSTRQWHGLRRSMQLELALIAEASDRLDDALALLQALFEPQSLRVRDVEALGAMAAQLRVLILLQRPAEAERVSQALAQRRNERMQAARQAHQQLQGVRQRIISALAQADRQRVEHEIHRLRGLRHQSAALQPSPEAQAWISEQDMAG</sequence>
<reference evidence="1" key="1">
    <citation type="submission" date="2023-09" db="EMBL/GenBank/DDBJ databases">
        <title>Paucibacter sp. APW11 Genome sequencing and assembly.</title>
        <authorList>
            <person name="Kim I."/>
        </authorList>
    </citation>
    <scope>NUCLEOTIDE SEQUENCE</scope>
    <source>
        <strain evidence="1">APW11</strain>
    </source>
</reference>
<evidence type="ECO:0000313" key="2">
    <source>
        <dbReference type="Proteomes" id="UP001246372"/>
    </source>
</evidence>
<protein>
    <recommendedName>
        <fullName evidence="3">MalT-like TPR region domain-containing protein</fullName>
    </recommendedName>
</protein>
<organism evidence="1 2">
    <name type="scientific">Roseateles aquae</name>
    <dbReference type="NCBI Taxonomy" id="3077235"/>
    <lineage>
        <taxon>Bacteria</taxon>
        <taxon>Pseudomonadati</taxon>
        <taxon>Pseudomonadota</taxon>
        <taxon>Betaproteobacteria</taxon>
        <taxon>Burkholderiales</taxon>
        <taxon>Sphaerotilaceae</taxon>
        <taxon>Roseateles</taxon>
    </lineage>
</organism>
<accession>A0ABU3P7M3</accession>
<dbReference type="EMBL" id="JAVXZY010000001">
    <property type="protein sequence ID" value="MDT8998571.1"/>
    <property type="molecule type" value="Genomic_DNA"/>
</dbReference>
<name>A0ABU3P7M3_9BURK</name>
<dbReference type="InterPro" id="IPR011990">
    <property type="entry name" value="TPR-like_helical_dom_sf"/>
</dbReference>
<gene>
    <name evidence="1" type="ORF">RQP53_04720</name>
</gene>